<evidence type="ECO:0000313" key="4">
    <source>
        <dbReference type="EMBL" id="QNO44584.1"/>
    </source>
</evidence>
<reference evidence="6" key="1">
    <citation type="submission" date="2020-06" db="EMBL/GenBank/DDBJ databases">
        <title>Unique genomic features of the anaerobic methanotrophic archaea.</title>
        <authorList>
            <person name="Chadwick G.L."/>
            <person name="Skennerton C.T."/>
            <person name="Laso-Perez R."/>
            <person name="Leu A.O."/>
            <person name="Speth D.R."/>
            <person name="Yu H."/>
            <person name="Morgan-Lang C."/>
            <person name="Hatzenpichler R."/>
            <person name="Goudeau D."/>
            <person name="Malmstrom R."/>
            <person name="Brazelton W.J."/>
            <person name="Woyke T."/>
            <person name="Hallam S.J."/>
            <person name="Tyson G.W."/>
            <person name="Wegener G."/>
            <person name="Boetius A."/>
            <person name="Orphan V."/>
        </authorList>
    </citation>
    <scope>NUCLEOTIDE SEQUENCE</scope>
</reference>
<dbReference type="PANTHER" id="PTHR43479">
    <property type="entry name" value="ACREF/ENVCD OPERON REPRESSOR-RELATED"/>
    <property type="match status" value="1"/>
</dbReference>
<organism evidence="6">
    <name type="scientific">Candidatus Methanogaster sp. ANME-2c ERB4</name>
    <dbReference type="NCBI Taxonomy" id="2759911"/>
    <lineage>
        <taxon>Archaea</taxon>
        <taxon>Methanobacteriati</taxon>
        <taxon>Methanobacteriota</taxon>
        <taxon>Stenosarchaea group</taxon>
        <taxon>Methanomicrobia</taxon>
        <taxon>Methanosarcinales</taxon>
        <taxon>ANME-2 cluster</taxon>
        <taxon>Candidatus Methanogasteraceae</taxon>
        <taxon>Candidatus Methanogaster</taxon>
    </lineage>
</organism>
<name>A0A7G9YAK6_9EURY</name>
<dbReference type="Gene3D" id="1.10.357.10">
    <property type="entry name" value="Tetracycline Repressor, domain 2"/>
    <property type="match status" value="1"/>
</dbReference>
<gene>
    <name evidence="6" type="primary">betI</name>
    <name evidence="5" type="ORF">EEEAIAPH_00004</name>
    <name evidence="4" type="ORF">FCKFGMDP_00009</name>
    <name evidence="6" type="ORF">OCBDJLBC_00003</name>
</gene>
<sequence length="214" mass="24516">MTRTVKDPETRRSELIDTAEELFLENGYEGTTVSEIVRNAGVAQGTFYHYFKSKDDVLSAITDRWIEEIRAGIEDIASGDDSDAIDKILGVFGFFSSLGRSRQRLVEYVHEERNAHLHIKFEKRVPQIIIPIFSRMIEEGVDEGFFDVRYPEMAALSIIETAGAISHIHETYRLEDKTEKMKEITDATFDFIERILGAEPGIFMEYVSKMEAFT</sequence>
<dbReference type="PROSITE" id="PS01081">
    <property type="entry name" value="HTH_TETR_1"/>
    <property type="match status" value="1"/>
</dbReference>
<proteinExistence type="predicted"/>
<dbReference type="Pfam" id="PF00440">
    <property type="entry name" value="TetR_N"/>
    <property type="match status" value="1"/>
</dbReference>
<feature type="domain" description="HTH tetR-type" evidence="3">
    <location>
        <begin position="9"/>
        <end position="69"/>
    </location>
</feature>
<dbReference type="SUPFAM" id="SSF46689">
    <property type="entry name" value="Homeodomain-like"/>
    <property type="match status" value="1"/>
</dbReference>
<dbReference type="PROSITE" id="PS50977">
    <property type="entry name" value="HTH_TETR_2"/>
    <property type="match status" value="1"/>
</dbReference>
<protein>
    <submittedName>
        <fullName evidence="6">HTH-type transcriptional regulator BetI</fullName>
    </submittedName>
</protein>
<evidence type="ECO:0000256" key="1">
    <source>
        <dbReference type="ARBA" id="ARBA00023125"/>
    </source>
</evidence>
<keyword evidence="1 2" id="KW-0238">DNA-binding</keyword>
<dbReference type="EMBL" id="MT631061">
    <property type="protein sequence ID" value="QNO45040.1"/>
    <property type="molecule type" value="Genomic_DNA"/>
</dbReference>
<evidence type="ECO:0000313" key="5">
    <source>
        <dbReference type="EMBL" id="QNO44984.1"/>
    </source>
</evidence>
<accession>A0A7G9YAK6</accession>
<dbReference type="GO" id="GO:0003677">
    <property type="term" value="F:DNA binding"/>
    <property type="evidence" value="ECO:0007669"/>
    <property type="project" value="UniProtKB-UniRule"/>
</dbReference>
<dbReference type="InterPro" id="IPR050624">
    <property type="entry name" value="HTH-type_Tx_Regulator"/>
</dbReference>
<dbReference type="EMBL" id="MT631053">
    <property type="protein sequence ID" value="QNO44984.1"/>
    <property type="molecule type" value="Genomic_DNA"/>
</dbReference>
<dbReference type="InterPro" id="IPR023772">
    <property type="entry name" value="DNA-bd_HTH_TetR-type_CS"/>
</dbReference>
<evidence type="ECO:0000256" key="2">
    <source>
        <dbReference type="PROSITE-ProRule" id="PRU00335"/>
    </source>
</evidence>
<dbReference type="InterPro" id="IPR009057">
    <property type="entry name" value="Homeodomain-like_sf"/>
</dbReference>
<evidence type="ECO:0000313" key="6">
    <source>
        <dbReference type="EMBL" id="QNO45040.1"/>
    </source>
</evidence>
<dbReference type="InterPro" id="IPR001647">
    <property type="entry name" value="HTH_TetR"/>
</dbReference>
<feature type="DNA-binding region" description="H-T-H motif" evidence="2">
    <location>
        <begin position="32"/>
        <end position="51"/>
    </location>
</feature>
<dbReference type="AlphaFoldDB" id="A0A7G9YAK6"/>
<dbReference type="SUPFAM" id="SSF48498">
    <property type="entry name" value="Tetracyclin repressor-like, C-terminal domain"/>
    <property type="match status" value="1"/>
</dbReference>
<dbReference type="PRINTS" id="PR00455">
    <property type="entry name" value="HTHTETR"/>
</dbReference>
<dbReference type="EMBL" id="MT630988">
    <property type="protein sequence ID" value="QNO44584.1"/>
    <property type="molecule type" value="Genomic_DNA"/>
</dbReference>
<dbReference type="InterPro" id="IPR036271">
    <property type="entry name" value="Tet_transcr_reg_TetR-rel_C_sf"/>
</dbReference>
<dbReference type="PANTHER" id="PTHR43479:SF11">
    <property type="entry name" value="ACREF_ENVCD OPERON REPRESSOR-RELATED"/>
    <property type="match status" value="1"/>
</dbReference>
<evidence type="ECO:0000259" key="3">
    <source>
        <dbReference type="PROSITE" id="PS50977"/>
    </source>
</evidence>